<dbReference type="KEGG" id="nag:AArcMg_2042"/>
<dbReference type="SUPFAM" id="SSF88659">
    <property type="entry name" value="Sigma3 and sigma4 domains of RNA polymerase sigma factors"/>
    <property type="match status" value="1"/>
</dbReference>
<keyword evidence="2" id="KW-0804">Transcription</keyword>
<evidence type="ECO:0000256" key="2">
    <source>
        <dbReference type="ARBA" id="ARBA00023163"/>
    </source>
</evidence>
<dbReference type="PANTHER" id="PTHR34236">
    <property type="entry name" value="DIMETHYL SULFOXIDE REDUCTASE TRANSCRIPTIONAL ACTIVATOR"/>
    <property type="match status" value="1"/>
</dbReference>
<dbReference type="PANTHER" id="PTHR34236:SF1">
    <property type="entry name" value="DIMETHYL SULFOXIDE REDUCTASE TRANSCRIPTIONAL ACTIVATOR"/>
    <property type="match status" value="1"/>
</dbReference>
<dbReference type="RefSeq" id="WP_117368708.1">
    <property type="nucleotide sequence ID" value="NZ_CP027033.1"/>
</dbReference>
<dbReference type="EMBL" id="CP027033">
    <property type="protein sequence ID" value="AXR82042.1"/>
    <property type="molecule type" value="Genomic_DNA"/>
</dbReference>
<dbReference type="Proteomes" id="UP000258613">
    <property type="component" value="Chromosome"/>
</dbReference>
<dbReference type="AlphaFoldDB" id="A0A346PR97"/>
<reference evidence="6" key="1">
    <citation type="submission" date="2018-02" db="EMBL/GenBank/DDBJ databases">
        <title>Phenotypic and genomic properties of facultatively anaerobic sulfur-reducing natronoarchaea from hypersaline soda lakes.</title>
        <authorList>
            <person name="Sorokin D.Y."/>
            <person name="Kublanov I.V."/>
            <person name="Roman P."/>
            <person name="Sinninghe Damste J.S."/>
            <person name="Golyshin P.N."/>
            <person name="Rojo D."/>
            <person name="Ciordia S."/>
            <person name="Mena M.D.C."/>
            <person name="Ferrer M."/>
            <person name="Messina E."/>
            <person name="Smedile F."/>
            <person name="La Spada G."/>
            <person name="La Cono V."/>
            <person name="Yakimov M.M."/>
        </authorList>
    </citation>
    <scope>NUCLEOTIDE SEQUENCE [LARGE SCALE GENOMIC DNA]</scope>
    <source>
        <strain evidence="6">AArc-Mg</strain>
    </source>
</reference>
<name>A0A346PR97_9EURY</name>
<evidence type="ECO:0000256" key="1">
    <source>
        <dbReference type="ARBA" id="ARBA00023015"/>
    </source>
</evidence>
<dbReference type="GeneID" id="37642529"/>
<dbReference type="Pfam" id="PF24277">
    <property type="entry name" value="DmsR_N"/>
    <property type="match status" value="1"/>
</dbReference>
<feature type="domain" description="HTH bat-type" evidence="3">
    <location>
        <begin position="150"/>
        <end position="200"/>
    </location>
</feature>
<dbReference type="InterPro" id="IPR013324">
    <property type="entry name" value="RNA_pol_sigma_r3/r4-like"/>
</dbReference>
<organism evidence="5 6">
    <name type="scientific">Natrarchaeobaculum sulfurireducens</name>
    <dbReference type="NCBI Taxonomy" id="2044521"/>
    <lineage>
        <taxon>Archaea</taxon>
        <taxon>Methanobacteriati</taxon>
        <taxon>Methanobacteriota</taxon>
        <taxon>Stenosarchaea group</taxon>
        <taxon>Halobacteria</taxon>
        <taxon>Halobacteriales</taxon>
        <taxon>Natrialbaceae</taxon>
        <taxon>Natrarchaeobaculum</taxon>
    </lineage>
</organism>
<evidence type="ECO:0000313" key="5">
    <source>
        <dbReference type="EMBL" id="AXR82042.1"/>
    </source>
</evidence>
<evidence type="ECO:0000259" key="4">
    <source>
        <dbReference type="Pfam" id="PF24277"/>
    </source>
</evidence>
<sequence length="207" mass="22073">MTADSASISTGTLNSTPLRATIEVDPPESAACVVVGETDTAAEVTRSCTGESCHSEITIVEDESCRQTYVSGKRTETCVCGTIGEFDCAFDVDEVSDGALVIGLVVPDREVLGEIVTTLQETGAVVRLSRLSHLEGDTDATIEIDATSVTEKQREAVELAVELGYYDRPREATLSDLADELGISRSAVSQRLSAVELTLIRSLVNRE</sequence>
<gene>
    <name evidence="5" type="ORF">AArcMg_2042</name>
</gene>
<evidence type="ECO:0000259" key="3">
    <source>
        <dbReference type="Pfam" id="PF04967"/>
    </source>
</evidence>
<evidence type="ECO:0000313" key="6">
    <source>
        <dbReference type="Proteomes" id="UP000258613"/>
    </source>
</evidence>
<accession>A0A346PR97</accession>
<feature type="domain" description="DmsR-like N-terminal" evidence="4">
    <location>
        <begin position="34"/>
        <end position="132"/>
    </location>
</feature>
<protein>
    <submittedName>
        <fullName evidence="5">Bacterio-opsin activator domain-containingprotein</fullName>
    </submittedName>
</protein>
<keyword evidence="6" id="KW-1185">Reference proteome</keyword>
<keyword evidence="1" id="KW-0805">Transcription regulation</keyword>
<dbReference type="OrthoDB" id="51502at2157"/>
<dbReference type="Pfam" id="PF04967">
    <property type="entry name" value="HTH_10"/>
    <property type="match status" value="1"/>
</dbReference>
<proteinExistence type="predicted"/>
<dbReference type="InterPro" id="IPR007050">
    <property type="entry name" value="HTH_bacterioopsin"/>
</dbReference>
<dbReference type="InterPro" id="IPR056433">
    <property type="entry name" value="DmsR-like_N"/>
</dbReference>